<organism evidence="3 4">
    <name type="scientific">Collybiopsis luxurians FD-317 M1</name>
    <dbReference type="NCBI Taxonomy" id="944289"/>
    <lineage>
        <taxon>Eukaryota</taxon>
        <taxon>Fungi</taxon>
        <taxon>Dikarya</taxon>
        <taxon>Basidiomycota</taxon>
        <taxon>Agaricomycotina</taxon>
        <taxon>Agaricomycetes</taxon>
        <taxon>Agaricomycetidae</taxon>
        <taxon>Agaricales</taxon>
        <taxon>Marasmiineae</taxon>
        <taxon>Omphalotaceae</taxon>
        <taxon>Collybiopsis</taxon>
        <taxon>Collybiopsis luxurians</taxon>
    </lineage>
</organism>
<name>A0A0D0C4J2_9AGAR</name>
<dbReference type="Proteomes" id="UP000053593">
    <property type="component" value="Unassembled WGS sequence"/>
</dbReference>
<evidence type="ECO:0000313" key="4">
    <source>
        <dbReference type="Proteomes" id="UP000053593"/>
    </source>
</evidence>
<feature type="transmembrane region" description="Helical" evidence="1">
    <location>
        <begin position="222"/>
        <end position="242"/>
    </location>
</feature>
<feature type="domain" description="DUF6533" evidence="2">
    <location>
        <begin position="24"/>
        <end position="65"/>
    </location>
</feature>
<evidence type="ECO:0000313" key="3">
    <source>
        <dbReference type="EMBL" id="KIK63031.1"/>
    </source>
</evidence>
<dbReference type="Pfam" id="PF20151">
    <property type="entry name" value="DUF6533"/>
    <property type="match status" value="1"/>
</dbReference>
<dbReference type="OrthoDB" id="3261349at2759"/>
<keyword evidence="1" id="KW-0472">Membrane</keyword>
<feature type="transmembrane region" description="Helical" evidence="1">
    <location>
        <begin position="53"/>
        <end position="74"/>
    </location>
</feature>
<feature type="transmembrane region" description="Helical" evidence="1">
    <location>
        <begin position="15"/>
        <end position="32"/>
    </location>
</feature>
<feature type="transmembrane region" description="Helical" evidence="1">
    <location>
        <begin position="180"/>
        <end position="201"/>
    </location>
</feature>
<reference evidence="3 4" key="1">
    <citation type="submission" date="2014-04" db="EMBL/GenBank/DDBJ databases">
        <title>Evolutionary Origins and Diversification of the Mycorrhizal Mutualists.</title>
        <authorList>
            <consortium name="DOE Joint Genome Institute"/>
            <consortium name="Mycorrhizal Genomics Consortium"/>
            <person name="Kohler A."/>
            <person name="Kuo A."/>
            <person name="Nagy L.G."/>
            <person name="Floudas D."/>
            <person name="Copeland A."/>
            <person name="Barry K.W."/>
            <person name="Cichocki N."/>
            <person name="Veneault-Fourrey C."/>
            <person name="LaButti K."/>
            <person name="Lindquist E.A."/>
            <person name="Lipzen A."/>
            <person name="Lundell T."/>
            <person name="Morin E."/>
            <person name="Murat C."/>
            <person name="Riley R."/>
            <person name="Ohm R."/>
            <person name="Sun H."/>
            <person name="Tunlid A."/>
            <person name="Henrissat B."/>
            <person name="Grigoriev I.V."/>
            <person name="Hibbett D.S."/>
            <person name="Martin F."/>
        </authorList>
    </citation>
    <scope>NUCLEOTIDE SEQUENCE [LARGE SCALE GENOMIC DNA]</scope>
    <source>
        <strain evidence="3 4">FD-317 M1</strain>
    </source>
</reference>
<protein>
    <recommendedName>
        <fullName evidence="2">DUF6533 domain-containing protein</fullName>
    </recommendedName>
</protein>
<dbReference type="HOGENOM" id="CLU_035509_7_3_1"/>
<dbReference type="InterPro" id="IPR045340">
    <property type="entry name" value="DUF6533"/>
</dbReference>
<keyword evidence="1" id="KW-0812">Transmembrane</keyword>
<keyword evidence="4" id="KW-1185">Reference proteome</keyword>
<evidence type="ECO:0000259" key="2">
    <source>
        <dbReference type="Pfam" id="PF20151"/>
    </source>
</evidence>
<accession>A0A0D0C4J2</accession>
<evidence type="ECO:0000256" key="1">
    <source>
        <dbReference type="SAM" id="Phobius"/>
    </source>
</evidence>
<feature type="transmembrane region" description="Helical" evidence="1">
    <location>
        <begin position="127"/>
        <end position="146"/>
    </location>
</feature>
<keyword evidence="1" id="KW-1133">Transmembrane helix</keyword>
<feature type="transmembrane region" description="Helical" evidence="1">
    <location>
        <begin position="94"/>
        <end position="115"/>
    </location>
</feature>
<dbReference type="AlphaFoldDB" id="A0A0D0C4J2"/>
<proteinExistence type="predicted"/>
<gene>
    <name evidence="3" type="ORF">GYMLUDRAFT_41332</name>
</gene>
<sequence>MSLLDPKDVQIQMNWTHYVGLMQFVILVYDWLLTLDQEVELIWRRPSKTRLPVILFLFNRYLTLLGNIPVFVLFFWSKPVNPQNPQLGSRHFDFYLQTFLVLVQLNITVLFIIRVTALYGGSRWIKLSLIVLGLGMTCNAIVHLALADRQPLAHIESPSVSDQIGNVPIFTASQGLHLTYVWTGAFIFDLCTFCLTIWRTMNISRGNHIQGGIGTVIMRDGLMYFGIITLVTLGNVIVFLLGTELLKGLFTDLSSVLSSILMSHMILNLREDNAYTMNYSTPTQLSGILFN</sequence>
<dbReference type="EMBL" id="KN834765">
    <property type="protein sequence ID" value="KIK63031.1"/>
    <property type="molecule type" value="Genomic_DNA"/>
</dbReference>